<keyword evidence="2" id="KW-0472">Membrane</keyword>
<dbReference type="RefSeq" id="WP_114533774.1">
    <property type="nucleotide sequence ID" value="NZ_JADNER010000017.1"/>
</dbReference>
<sequence>MTDLDTRVRQAFDNVTVPDDVKRGTLTYIASIAEASGVSAETAPASAAAPRKHARARIIPLRRAAAALAACLALAFAGFGGFAYAQPTTYVGIDVNPSIELGVNRFGIVVRVEALNGDGESLLDAVSLTGRGYADALSLLTQSDAFSPYAQEDSYVEISVTSDDARQAEAIRQQSDACLSALPCRGSCHAVDEGTREAAVSAGMGVGRYRAALELVELDPGVTLEECASLSMRELRDRIAALSSGDSEGRGSGNGQHGHGGSGGQHGKGNR</sequence>
<gene>
    <name evidence="4" type="ORF">C1875_07695</name>
</gene>
<keyword evidence="2" id="KW-1133">Transmembrane helix</keyword>
<evidence type="ECO:0000256" key="1">
    <source>
        <dbReference type="SAM" id="MobiDB-lite"/>
    </source>
</evidence>
<feature type="transmembrane region" description="Helical" evidence="2">
    <location>
        <begin position="64"/>
        <end position="85"/>
    </location>
</feature>
<accession>A0A369MFN9</accession>
<dbReference type="InterPro" id="IPR055431">
    <property type="entry name" value="RsgI_M"/>
</dbReference>
<protein>
    <recommendedName>
        <fullName evidence="3">Anti-sigma factor RsgI-like middle domain-containing protein</fullName>
    </recommendedName>
</protein>
<keyword evidence="2" id="KW-0812">Transmembrane</keyword>
<evidence type="ECO:0000313" key="4">
    <source>
        <dbReference type="EMBL" id="RDB70636.1"/>
    </source>
</evidence>
<reference evidence="4 5" key="1">
    <citation type="journal article" date="2018" name="Elife">
        <title>Discovery and characterization of a prevalent human gut bacterial enzyme sufficient for the inactivation of a family of plant toxins.</title>
        <authorList>
            <person name="Koppel N."/>
            <person name="Bisanz J.E."/>
            <person name="Pandelia M.E."/>
            <person name="Turnbaugh P.J."/>
            <person name="Balskus E.P."/>
        </authorList>
    </citation>
    <scope>NUCLEOTIDE SEQUENCE [LARGE SCALE GENOMIC DNA]</scope>
    <source>
        <strain evidence="4 5">W1 BHI 6</strain>
    </source>
</reference>
<evidence type="ECO:0000313" key="5">
    <source>
        <dbReference type="Proteomes" id="UP000253970"/>
    </source>
</evidence>
<dbReference type="EMBL" id="PPTU01000009">
    <property type="protein sequence ID" value="RDB70636.1"/>
    <property type="molecule type" value="Genomic_DNA"/>
</dbReference>
<evidence type="ECO:0000259" key="3">
    <source>
        <dbReference type="Pfam" id="PF23750"/>
    </source>
</evidence>
<name>A0A369MFN9_EGGLN</name>
<organism evidence="4 5">
    <name type="scientific">Eggerthella lenta</name>
    <name type="common">Eubacterium lentum</name>
    <dbReference type="NCBI Taxonomy" id="84112"/>
    <lineage>
        <taxon>Bacteria</taxon>
        <taxon>Bacillati</taxon>
        <taxon>Actinomycetota</taxon>
        <taxon>Coriobacteriia</taxon>
        <taxon>Eggerthellales</taxon>
        <taxon>Eggerthellaceae</taxon>
        <taxon>Eggerthella</taxon>
    </lineage>
</organism>
<dbReference type="AlphaFoldDB" id="A0A369MFN9"/>
<comment type="caution">
    <text evidence="4">The sequence shown here is derived from an EMBL/GenBank/DDBJ whole genome shotgun (WGS) entry which is preliminary data.</text>
</comment>
<evidence type="ECO:0000256" key="2">
    <source>
        <dbReference type="SAM" id="Phobius"/>
    </source>
</evidence>
<dbReference type="Pfam" id="PF23750">
    <property type="entry name" value="RsgI_M"/>
    <property type="match status" value="1"/>
</dbReference>
<dbReference type="Proteomes" id="UP000253970">
    <property type="component" value="Unassembled WGS sequence"/>
</dbReference>
<proteinExistence type="predicted"/>
<feature type="region of interest" description="Disordered" evidence="1">
    <location>
        <begin position="241"/>
        <end position="271"/>
    </location>
</feature>
<feature type="compositionally biased region" description="Gly residues" evidence="1">
    <location>
        <begin position="250"/>
        <end position="271"/>
    </location>
</feature>
<feature type="domain" description="Anti-sigma factor RsgI-like middle" evidence="3">
    <location>
        <begin position="89"/>
        <end position="212"/>
    </location>
</feature>